<dbReference type="PROSITE" id="PS50109">
    <property type="entry name" value="HIS_KIN"/>
    <property type="match status" value="1"/>
</dbReference>
<dbReference type="GO" id="GO:0009927">
    <property type="term" value="F:histidine phosphotransfer kinase activity"/>
    <property type="evidence" value="ECO:0007669"/>
    <property type="project" value="TreeGrafter"/>
</dbReference>
<dbReference type="InterPro" id="IPR004358">
    <property type="entry name" value="Sig_transdc_His_kin-like_C"/>
</dbReference>
<dbReference type="SUPFAM" id="SSF47384">
    <property type="entry name" value="Homodimeric domain of signal transducing histidine kinase"/>
    <property type="match status" value="1"/>
</dbReference>
<dbReference type="Pfam" id="PF00512">
    <property type="entry name" value="HisKA"/>
    <property type="match status" value="1"/>
</dbReference>
<name>A0A3G9G8I0_9CAUL</name>
<keyword evidence="7" id="KW-0812">Transmembrane</keyword>
<dbReference type="Gene3D" id="1.10.287.130">
    <property type="match status" value="1"/>
</dbReference>
<dbReference type="PANTHER" id="PTHR43047">
    <property type="entry name" value="TWO-COMPONENT HISTIDINE PROTEIN KINASE"/>
    <property type="match status" value="1"/>
</dbReference>
<keyword evidence="3" id="KW-0597">Phosphoprotein</keyword>
<dbReference type="InterPro" id="IPR003661">
    <property type="entry name" value="HisK_dim/P_dom"/>
</dbReference>
<evidence type="ECO:0000256" key="5">
    <source>
        <dbReference type="ARBA" id="ARBA00022777"/>
    </source>
</evidence>
<keyword evidence="5" id="KW-0418">Kinase</keyword>
<evidence type="ECO:0000256" key="1">
    <source>
        <dbReference type="ARBA" id="ARBA00000085"/>
    </source>
</evidence>
<dbReference type="GO" id="GO:0005886">
    <property type="term" value="C:plasma membrane"/>
    <property type="evidence" value="ECO:0007669"/>
    <property type="project" value="TreeGrafter"/>
</dbReference>
<dbReference type="PANTHER" id="PTHR43047:SF72">
    <property type="entry name" value="OSMOSENSING HISTIDINE PROTEIN KINASE SLN1"/>
    <property type="match status" value="1"/>
</dbReference>
<dbReference type="EMBL" id="AP018827">
    <property type="protein sequence ID" value="BBF81523.1"/>
    <property type="molecule type" value="Genomic_DNA"/>
</dbReference>
<feature type="region of interest" description="Disordered" evidence="6">
    <location>
        <begin position="553"/>
        <end position="602"/>
    </location>
</feature>
<feature type="transmembrane region" description="Helical" evidence="7">
    <location>
        <begin position="130"/>
        <end position="150"/>
    </location>
</feature>
<evidence type="ECO:0000313" key="9">
    <source>
        <dbReference type="EMBL" id="BBF81523.1"/>
    </source>
</evidence>
<protein>
    <recommendedName>
        <fullName evidence="2">histidine kinase</fullName>
        <ecNumber evidence="2">2.7.13.3</ecNumber>
    </recommendedName>
</protein>
<feature type="transmembrane region" description="Helical" evidence="7">
    <location>
        <begin position="89"/>
        <end position="110"/>
    </location>
</feature>
<dbReference type="Pfam" id="PF02518">
    <property type="entry name" value="HATPase_c"/>
    <property type="match status" value="1"/>
</dbReference>
<dbReference type="InterPro" id="IPR003594">
    <property type="entry name" value="HATPase_dom"/>
</dbReference>
<feature type="transmembrane region" description="Helical" evidence="7">
    <location>
        <begin position="30"/>
        <end position="53"/>
    </location>
</feature>
<feature type="transmembrane region" description="Helical" evidence="7">
    <location>
        <begin position="162"/>
        <end position="184"/>
    </location>
</feature>
<sequence>MSKNVPLKSYLQELRSPTGAMATPRSRVRLGVIAWHLGWSAVSLASMIYLIFLPASVNVLAALAAAALPGVCSVFLLSRDDFRTRQMLVWVWALACLAALGLSGGVLGPLAPWVAAPMAAAVALNQRRLILLGAALSVAVTLFAILFSLMRLFPLPDIVESFWLSSVAVITLVTGLGLSLLPALRVRTEAVRGVEHDRTRFLTLLSEQPHLIISVDGEGRLLSAYGETPPGLDMALLMKHGLITCAHVPHRLGLMQALEAAQETGRAEAGFMPHAALDHFIRLSLRRGADGKLYGVLSDASLQHAREDELETARQEAQALNEGKSRFLAGMSHELRTPLNAVIGFSDIMRQQMFGPLTGKYAEYSQLIWESGQHVLDLVNDVLDMSKIEASRYELSLERFDAREPVSAALRLILATAHEKGVTVKSVLPSTPLEVTADKRAIKQMCLNLLSNAVKFTPQGGTVTLMLSETGQDSIDIQITDTGVGIAPEDLKRLGKPYEQSGPMEQRAMGTGLGLSLVQALAGLHRGRMTIESELGVGTSVSLLLPVAVNSDQPELPLSPPGAPDTDTLVALSTETPKPLEDRLYTPPDLTGRDFVIRPSKS</sequence>
<feature type="transmembrane region" description="Helical" evidence="7">
    <location>
        <begin position="59"/>
        <end position="77"/>
    </location>
</feature>
<dbReference type="InterPro" id="IPR036097">
    <property type="entry name" value="HisK_dim/P_sf"/>
</dbReference>
<dbReference type="InterPro" id="IPR036890">
    <property type="entry name" value="HATPase_C_sf"/>
</dbReference>
<organism evidence="9 10">
    <name type="scientific">Asticcacaulis excentricus</name>
    <dbReference type="NCBI Taxonomy" id="78587"/>
    <lineage>
        <taxon>Bacteria</taxon>
        <taxon>Pseudomonadati</taxon>
        <taxon>Pseudomonadota</taxon>
        <taxon>Alphaproteobacteria</taxon>
        <taxon>Caulobacterales</taxon>
        <taxon>Caulobacteraceae</taxon>
        <taxon>Asticcacaulis</taxon>
    </lineage>
</organism>
<gene>
    <name evidence="9" type="ORF">EM6_2124</name>
</gene>
<dbReference type="GO" id="GO:0000155">
    <property type="term" value="F:phosphorelay sensor kinase activity"/>
    <property type="evidence" value="ECO:0007669"/>
    <property type="project" value="InterPro"/>
</dbReference>
<dbReference type="PRINTS" id="PR00344">
    <property type="entry name" value="BCTRLSENSOR"/>
</dbReference>
<dbReference type="Gene3D" id="3.30.565.10">
    <property type="entry name" value="Histidine kinase-like ATPase, C-terminal domain"/>
    <property type="match status" value="1"/>
</dbReference>
<dbReference type="AlphaFoldDB" id="A0A3G9G8I0"/>
<dbReference type="SMART" id="SM00388">
    <property type="entry name" value="HisKA"/>
    <property type="match status" value="1"/>
</dbReference>
<dbReference type="SUPFAM" id="SSF55874">
    <property type="entry name" value="ATPase domain of HSP90 chaperone/DNA topoisomerase II/histidine kinase"/>
    <property type="match status" value="1"/>
</dbReference>
<evidence type="ECO:0000256" key="3">
    <source>
        <dbReference type="ARBA" id="ARBA00022553"/>
    </source>
</evidence>
<evidence type="ECO:0000256" key="7">
    <source>
        <dbReference type="SAM" id="Phobius"/>
    </source>
</evidence>
<evidence type="ECO:0000259" key="8">
    <source>
        <dbReference type="PROSITE" id="PS50109"/>
    </source>
</evidence>
<dbReference type="SMART" id="SM00387">
    <property type="entry name" value="HATPase_c"/>
    <property type="match status" value="1"/>
</dbReference>
<dbReference type="EC" id="2.7.13.3" evidence="2"/>
<reference evidence="10" key="2">
    <citation type="journal article" date="2017" name="Plant Physiol. Biochem.">
        <title>Differential oxidative and antioxidative response of duckweed Lemna minor toward plant growth promoting/inhibiting bacteria.</title>
        <authorList>
            <person name="Ishizawa H."/>
            <person name="Kuroda M."/>
            <person name="Morikawa M."/>
            <person name="Ike M."/>
        </authorList>
    </citation>
    <scope>NUCLEOTIDE SEQUENCE [LARGE SCALE GENOMIC DNA]</scope>
    <source>
        <strain evidence="10">M6</strain>
    </source>
</reference>
<evidence type="ECO:0000313" key="10">
    <source>
        <dbReference type="Proteomes" id="UP000278756"/>
    </source>
</evidence>
<dbReference type="Proteomes" id="UP000278756">
    <property type="component" value="Chromosome 1"/>
</dbReference>
<proteinExistence type="predicted"/>
<dbReference type="InterPro" id="IPR005467">
    <property type="entry name" value="His_kinase_dom"/>
</dbReference>
<feature type="domain" description="Histidine kinase" evidence="8">
    <location>
        <begin position="330"/>
        <end position="549"/>
    </location>
</feature>
<evidence type="ECO:0000256" key="2">
    <source>
        <dbReference type="ARBA" id="ARBA00012438"/>
    </source>
</evidence>
<dbReference type="RefSeq" id="WP_232037051.1">
    <property type="nucleotide sequence ID" value="NZ_AP018827.1"/>
</dbReference>
<keyword evidence="4" id="KW-0808">Transferase</keyword>
<evidence type="ECO:0000256" key="4">
    <source>
        <dbReference type="ARBA" id="ARBA00022679"/>
    </source>
</evidence>
<comment type="catalytic activity">
    <reaction evidence="1">
        <text>ATP + protein L-histidine = ADP + protein N-phospho-L-histidine.</text>
        <dbReference type="EC" id="2.7.13.3"/>
    </reaction>
</comment>
<accession>A0A3G9G8I0</accession>
<keyword evidence="7" id="KW-1133">Transmembrane helix</keyword>
<reference evidence="10" key="1">
    <citation type="journal article" date="2017" name="Biotechnol. Biofuels">
        <title>Evaluation of environmental bacterial communities as a factor affecting the growth of duckweed Lemna minor.</title>
        <authorList>
            <person name="Ishizawa H."/>
            <person name="Kuroda M."/>
            <person name="Morikawa M."/>
            <person name="Ike M."/>
        </authorList>
    </citation>
    <scope>NUCLEOTIDE SEQUENCE [LARGE SCALE GENOMIC DNA]</scope>
    <source>
        <strain evidence="10">M6</strain>
    </source>
</reference>
<evidence type="ECO:0000256" key="6">
    <source>
        <dbReference type="SAM" id="MobiDB-lite"/>
    </source>
</evidence>
<dbReference type="CDD" id="cd00082">
    <property type="entry name" value="HisKA"/>
    <property type="match status" value="1"/>
</dbReference>
<keyword evidence="7" id="KW-0472">Membrane</keyword>